<comment type="caution">
    <text evidence="2">The sequence shown here is derived from an EMBL/GenBank/DDBJ whole genome shotgun (WGS) entry which is preliminary data.</text>
</comment>
<keyword evidence="1" id="KW-1133">Transmembrane helix</keyword>
<keyword evidence="3" id="KW-1185">Reference proteome</keyword>
<gene>
    <name evidence="2" type="ORF">FIA58_018145</name>
</gene>
<feature type="transmembrane region" description="Helical" evidence="1">
    <location>
        <begin position="186"/>
        <end position="209"/>
    </location>
</feature>
<protein>
    <recommendedName>
        <fullName evidence="4">DUF3592 domain-containing protein</fullName>
    </recommendedName>
</protein>
<evidence type="ECO:0000313" key="3">
    <source>
        <dbReference type="Proteomes" id="UP000817854"/>
    </source>
</evidence>
<feature type="transmembrane region" description="Helical" evidence="1">
    <location>
        <begin position="36"/>
        <end position="57"/>
    </location>
</feature>
<proteinExistence type="predicted"/>
<keyword evidence="1" id="KW-0472">Membrane</keyword>
<sequence length="245" mass="27840">MITPFGYFAIGVVLVTIFLTIKIVKRINDTGCFGYGYNFLLIFSVVSIFLSTSYVTLQSFNVYIVGTSYEGKIINYKSYEKEYKDKNDDGRIKTSILYIPIIEFLDENNKKKQLESSTHSGDIPKIGKTITISYNVDENLVLEHSFTTFLLLIAGFGFAVVFGFLSIGIIKYAFGYSMDGYKQQFINGFFIGIKICSVLFTIAFILPIYNYLMGKSDMPLWAFAISLISFIGLAMVCYFLLFKRK</sequence>
<feature type="transmembrane region" description="Helical" evidence="1">
    <location>
        <begin position="221"/>
        <end position="242"/>
    </location>
</feature>
<dbReference type="EMBL" id="VEVQ02000016">
    <property type="protein sequence ID" value="NHN27606.1"/>
    <property type="molecule type" value="Genomic_DNA"/>
</dbReference>
<keyword evidence="1" id="KW-0812">Transmembrane</keyword>
<reference evidence="3" key="1">
    <citation type="submission" date="2019-05" db="EMBL/GenBank/DDBJ databases">
        <title>Flavobacterium profundi sp. nov., isolated from a deep-sea seamount.</title>
        <authorList>
            <person name="Zhang D.-C."/>
        </authorList>
    </citation>
    <scope>NUCLEOTIDE SEQUENCE [LARGE SCALE GENOMIC DNA]</scope>
    <source>
        <strain evidence="3">EC11</strain>
    </source>
</reference>
<accession>A0ABX0IVJ5</accession>
<name>A0ABX0IVJ5_9FLAO</name>
<feature type="transmembrane region" description="Helical" evidence="1">
    <location>
        <begin position="149"/>
        <end position="174"/>
    </location>
</feature>
<evidence type="ECO:0008006" key="4">
    <source>
        <dbReference type="Google" id="ProtNLM"/>
    </source>
</evidence>
<organism evidence="2 3">
    <name type="scientific">Flavobacterium jejuense</name>
    <dbReference type="NCBI Taxonomy" id="1544455"/>
    <lineage>
        <taxon>Bacteria</taxon>
        <taxon>Pseudomonadati</taxon>
        <taxon>Bacteroidota</taxon>
        <taxon>Flavobacteriia</taxon>
        <taxon>Flavobacteriales</taxon>
        <taxon>Flavobacteriaceae</taxon>
        <taxon>Flavobacterium</taxon>
    </lineage>
</organism>
<evidence type="ECO:0000256" key="1">
    <source>
        <dbReference type="SAM" id="Phobius"/>
    </source>
</evidence>
<evidence type="ECO:0000313" key="2">
    <source>
        <dbReference type="EMBL" id="NHN27606.1"/>
    </source>
</evidence>
<reference evidence="2 3" key="2">
    <citation type="submission" date="2019-05" db="EMBL/GenBank/DDBJ databases">
        <authorList>
            <person name="Lianzixin W."/>
        </authorList>
    </citation>
    <scope>NUCLEOTIDE SEQUENCE [LARGE SCALE GENOMIC DNA]</scope>
    <source>
        <strain evidence="2 3">EC11</strain>
    </source>
</reference>
<dbReference type="Proteomes" id="UP000817854">
    <property type="component" value="Unassembled WGS sequence"/>
</dbReference>
<dbReference type="RefSeq" id="WP_140964117.1">
    <property type="nucleotide sequence ID" value="NZ_VEVQ02000016.1"/>
</dbReference>
<reference evidence="2 3" key="3">
    <citation type="submission" date="2020-02" db="EMBL/GenBank/DDBJ databases">
        <title>Flavobacterium profundi sp. nov., isolated from a deep-sea seamount.</title>
        <authorList>
            <person name="Zhang D.-C."/>
        </authorList>
    </citation>
    <scope>NUCLEOTIDE SEQUENCE [LARGE SCALE GENOMIC DNA]</scope>
    <source>
        <strain evidence="2 3">EC11</strain>
    </source>
</reference>
<feature type="transmembrane region" description="Helical" evidence="1">
    <location>
        <begin position="6"/>
        <end position="24"/>
    </location>
</feature>